<feature type="compositionally biased region" description="Low complexity" evidence="5">
    <location>
        <begin position="250"/>
        <end position="265"/>
    </location>
</feature>
<dbReference type="PROSITE" id="PS50157">
    <property type="entry name" value="ZINC_FINGER_C2H2_2"/>
    <property type="match status" value="2"/>
</dbReference>
<dbReference type="FunFam" id="3.30.160.60:FF:000065">
    <property type="entry name" value="B-cell CLL/lymphoma 6, member B"/>
    <property type="match status" value="1"/>
</dbReference>
<feature type="region of interest" description="Disordered" evidence="5">
    <location>
        <begin position="238"/>
        <end position="296"/>
    </location>
</feature>
<dbReference type="GO" id="GO:0008270">
    <property type="term" value="F:zinc ion binding"/>
    <property type="evidence" value="ECO:0007669"/>
    <property type="project" value="UniProtKB-KW"/>
</dbReference>
<evidence type="ECO:0000313" key="8">
    <source>
        <dbReference type="RefSeq" id="XP_052123073.1"/>
    </source>
</evidence>
<keyword evidence="3" id="KW-0862">Zinc</keyword>
<dbReference type="RefSeq" id="XP_052123073.1">
    <property type="nucleotide sequence ID" value="XM_052267113.1"/>
</dbReference>
<dbReference type="GO" id="GO:0000978">
    <property type="term" value="F:RNA polymerase II cis-regulatory region sequence-specific DNA binding"/>
    <property type="evidence" value="ECO:0007669"/>
    <property type="project" value="TreeGrafter"/>
</dbReference>
<dbReference type="Gene3D" id="3.30.160.60">
    <property type="entry name" value="Classic Zinc Finger"/>
    <property type="match status" value="2"/>
</dbReference>
<dbReference type="KEGG" id="foc:127748627"/>
<evidence type="ECO:0000259" key="6">
    <source>
        <dbReference type="PROSITE" id="PS50157"/>
    </source>
</evidence>
<reference evidence="8" key="1">
    <citation type="submission" date="2025-08" db="UniProtKB">
        <authorList>
            <consortium name="RefSeq"/>
        </authorList>
    </citation>
    <scope>IDENTIFICATION</scope>
    <source>
        <tissue evidence="8">Whole organism</tissue>
    </source>
</reference>
<dbReference type="OrthoDB" id="6778897at2759"/>
<feature type="domain" description="C2H2-type" evidence="6">
    <location>
        <begin position="323"/>
        <end position="350"/>
    </location>
</feature>
<gene>
    <name evidence="8" type="primary">LOC127748627</name>
</gene>
<proteinExistence type="predicted"/>
<dbReference type="PANTHER" id="PTHR23235:SF120">
    <property type="entry name" value="KRUPPEL-LIKE FACTOR 15"/>
    <property type="match status" value="1"/>
</dbReference>
<keyword evidence="7" id="KW-1185">Reference proteome</keyword>
<evidence type="ECO:0000256" key="5">
    <source>
        <dbReference type="SAM" id="MobiDB-lite"/>
    </source>
</evidence>
<dbReference type="SUPFAM" id="SSF57667">
    <property type="entry name" value="beta-beta-alpha zinc fingers"/>
    <property type="match status" value="2"/>
</dbReference>
<name>A0A9C6U7V6_FRAOC</name>
<evidence type="ECO:0000256" key="2">
    <source>
        <dbReference type="ARBA" id="ARBA00022771"/>
    </source>
</evidence>
<keyword evidence="2 4" id="KW-0863">Zinc-finger</keyword>
<dbReference type="AlphaFoldDB" id="A0A9C6U7V6"/>
<accession>A0A9C6U7V6</accession>
<evidence type="ECO:0000256" key="1">
    <source>
        <dbReference type="ARBA" id="ARBA00022723"/>
    </source>
</evidence>
<protein>
    <submittedName>
        <fullName evidence="8">Proteoglycan 4-like</fullName>
    </submittedName>
</protein>
<feature type="domain" description="C2H2-type" evidence="6">
    <location>
        <begin position="355"/>
        <end position="378"/>
    </location>
</feature>
<dbReference type="SMART" id="SM00355">
    <property type="entry name" value="ZnF_C2H2"/>
    <property type="match status" value="3"/>
</dbReference>
<dbReference type="Proteomes" id="UP000504606">
    <property type="component" value="Unplaced"/>
</dbReference>
<dbReference type="InterPro" id="IPR013087">
    <property type="entry name" value="Znf_C2H2_type"/>
</dbReference>
<evidence type="ECO:0000256" key="3">
    <source>
        <dbReference type="ARBA" id="ARBA00022833"/>
    </source>
</evidence>
<sequence length="378" mass="41289">MGLKFLAVEEEFPPLDIRLPVEEPAEHLLPNLEESDAVPVVTHQLPEEPASQLLPILVQSEPLSLEDYPPLALEAANGHLLLESPPLASPLELGPPAVTVSGPPSDPFGSPTTPSLADRTEFPSDIEEYITLTPPQSLECPPAPVVRMRLDCLPQQQAVLKQLPTVPTLERVPPPIMLRMQTAQVTAAQLTAQPLPSPSDDADSGLGSPLSTIHSDESCDSDSSPWVKSVPSFVVPAATTEPTRPKRPPSKAAAQRPSPRARSSKVATRSKARPPAPPAAEQPTEPGQVQKYSGPRTGVCTVCGKHNKRLDKHMMVHNRWKPHKCNLCSYAATQSEHLARHKQRHNETKDPSRTLHCPVCNKSLSRKDKLRDHMRQHE</sequence>
<organism evidence="7 8">
    <name type="scientific">Frankliniella occidentalis</name>
    <name type="common">Western flower thrips</name>
    <name type="synonym">Euthrips occidentalis</name>
    <dbReference type="NCBI Taxonomy" id="133901"/>
    <lineage>
        <taxon>Eukaryota</taxon>
        <taxon>Metazoa</taxon>
        <taxon>Ecdysozoa</taxon>
        <taxon>Arthropoda</taxon>
        <taxon>Hexapoda</taxon>
        <taxon>Insecta</taxon>
        <taxon>Pterygota</taxon>
        <taxon>Neoptera</taxon>
        <taxon>Paraneoptera</taxon>
        <taxon>Thysanoptera</taxon>
        <taxon>Terebrantia</taxon>
        <taxon>Thripoidea</taxon>
        <taxon>Thripidae</taxon>
        <taxon>Frankliniella</taxon>
    </lineage>
</organism>
<dbReference type="InterPro" id="IPR036236">
    <property type="entry name" value="Znf_C2H2_sf"/>
</dbReference>
<feature type="region of interest" description="Disordered" evidence="5">
    <location>
        <begin position="96"/>
        <end position="119"/>
    </location>
</feature>
<dbReference type="FunFam" id="3.30.160.60:FF:000446">
    <property type="entry name" value="Zinc finger protein"/>
    <property type="match status" value="1"/>
</dbReference>
<dbReference type="PROSITE" id="PS00028">
    <property type="entry name" value="ZINC_FINGER_C2H2_1"/>
    <property type="match status" value="1"/>
</dbReference>
<dbReference type="GeneID" id="127748627"/>
<dbReference type="GO" id="GO:0005634">
    <property type="term" value="C:nucleus"/>
    <property type="evidence" value="ECO:0007669"/>
    <property type="project" value="UniProtKB-ARBA"/>
</dbReference>
<feature type="region of interest" description="Disordered" evidence="5">
    <location>
        <begin position="193"/>
        <end position="226"/>
    </location>
</feature>
<keyword evidence="1" id="KW-0479">Metal-binding</keyword>
<evidence type="ECO:0000313" key="7">
    <source>
        <dbReference type="Proteomes" id="UP000504606"/>
    </source>
</evidence>
<dbReference type="GO" id="GO:0000981">
    <property type="term" value="F:DNA-binding transcription factor activity, RNA polymerase II-specific"/>
    <property type="evidence" value="ECO:0007669"/>
    <property type="project" value="TreeGrafter"/>
</dbReference>
<dbReference type="PANTHER" id="PTHR23235">
    <property type="entry name" value="KRUEPPEL-LIKE TRANSCRIPTION FACTOR"/>
    <property type="match status" value="1"/>
</dbReference>
<evidence type="ECO:0000256" key="4">
    <source>
        <dbReference type="PROSITE-ProRule" id="PRU00042"/>
    </source>
</evidence>